<evidence type="ECO:0000256" key="3">
    <source>
        <dbReference type="ARBA" id="ARBA00022448"/>
    </source>
</evidence>
<keyword evidence="3" id="KW-0813">Transport</keyword>
<dbReference type="PANTHER" id="PTHR12965:SF0">
    <property type="entry name" value="VACUOLAR PROTEIN SORTING-ASSOCIATED PROTEIN 54"/>
    <property type="match status" value="1"/>
</dbReference>
<sequence>MDNVNTPNLVEGLLSTGITQEVANFEDSEPIRYTSMGEEGEITDVEDWMIIQANSISGLTQNSKKHDSKVRISKSDITGVTPAKFKKVKSRVYKTYIAEIEEVFKEYQTLANDNVNKVEESTDTGRLDSIPDIFFSPDFNLENTEIFTKVFEMIGKVEIGAEGMINAEDEKEVEKQEKISKYLNIVENEINKEVEKRSGSFFGVLSTLQKLQAETQECVSEIKKVLGNVRDETKNECIGVSKVRKSGGGNH</sequence>
<dbReference type="GO" id="GO:0042147">
    <property type="term" value="P:retrograde transport, endosome to Golgi"/>
    <property type="evidence" value="ECO:0007669"/>
    <property type="project" value="InterPro"/>
</dbReference>
<dbReference type="Proteomes" id="UP000188320">
    <property type="component" value="Unassembled WGS sequence"/>
</dbReference>
<reference evidence="8" key="1">
    <citation type="submission" date="2017-01" db="EMBL/GenBank/DDBJ databases">
        <authorList>
            <person name="Wang Y."/>
            <person name="White M."/>
            <person name="Kvist S."/>
            <person name="Moncalvo J.-M."/>
        </authorList>
    </citation>
    <scope>NUCLEOTIDE SEQUENCE [LARGE SCALE GENOMIC DNA]</scope>
    <source>
        <strain evidence="8">COL-18-3</strain>
    </source>
</reference>
<proteinExistence type="inferred from homology"/>
<dbReference type="GO" id="GO:0019905">
    <property type="term" value="F:syntaxin binding"/>
    <property type="evidence" value="ECO:0007669"/>
    <property type="project" value="TreeGrafter"/>
</dbReference>
<evidence type="ECO:0000256" key="5">
    <source>
        <dbReference type="ARBA" id="ARBA00023034"/>
    </source>
</evidence>
<evidence type="ECO:0000256" key="1">
    <source>
        <dbReference type="ARBA" id="ARBA00004601"/>
    </source>
</evidence>
<keyword evidence="4" id="KW-0653">Protein transport</keyword>
<accession>A0A1R1PWQ3</accession>
<dbReference type="EMBL" id="LSSK01000087">
    <property type="protein sequence ID" value="OMH85398.1"/>
    <property type="molecule type" value="Genomic_DNA"/>
</dbReference>
<dbReference type="GO" id="GO:0006896">
    <property type="term" value="P:Golgi to vacuole transport"/>
    <property type="evidence" value="ECO:0007669"/>
    <property type="project" value="TreeGrafter"/>
</dbReference>
<keyword evidence="8" id="KW-1185">Reference proteome</keyword>
<dbReference type="AlphaFoldDB" id="A0A1R1PWQ3"/>
<name>A0A1R1PWQ3_ZANCU</name>
<dbReference type="GO" id="GO:0000938">
    <property type="term" value="C:GARP complex"/>
    <property type="evidence" value="ECO:0007669"/>
    <property type="project" value="InterPro"/>
</dbReference>
<dbReference type="GO" id="GO:0015031">
    <property type="term" value="P:protein transport"/>
    <property type="evidence" value="ECO:0007669"/>
    <property type="project" value="UniProtKB-KW"/>
</dbReference>
<comment type="similarity">
    <text evidence="2">Belongs to the VPS54 family.</text>
</comment>
<evidence type="ECO:0000256" key="4">
    <source>
        <dbReference type="ARBA" id="ARBA00022927"/>
    </source>
</evidence>
<keyword evidence="5" id="KW-0333">Golgi apparatus</keyword>
<keyword evidence="6" id="KW-0175">Coiled coil</keyword>
<protein>
    <submittedName>
        <fullName evidence="7">Vacuolar protein sorting-associated protein 54</fullName>
    </submittedName>
</protein>
<dbReference type="GO" id="GO:0005829">
    <property type="term" value="C:cytosol"/>
    <property type="evidence" value="ECO:0007669"/>
    <property type="project" value="GOC"/>
</dbReference>
<organism evidence="7 8">
    <name type="scientific">Zancudomyces culisetae</name>
    <name type="common">Gut fungus</name>
    <name type="synonym">Smittium culisetae</name>
    <dbReference type="NCBI Taxonomy" id="1213189"/>
    <lineage>
        <taxon>Eukaryota</taxon>
        <taxon>Fungi</taxon>
        <taxon>Fungi incertae sedis</taxon>
        <taxon>Zoopagomycota</taxon>
        <taxon>Kickxellomycotina</taxon>
        <taxon>Harpellomycetes</taxon>
        <taxon>Harpellales</taxon>
        <taxon>Legeriomycetaceae</taxon>
        <taxon>Zancudomyces</taxon>
    </lineage>
</organism>
<comment type="subcellular location">
    <subcellularLocation>
        <location evidence="1">Golgi apparatus</location>
        <location evidence="1">trans-Golgi network</location>
    </subcellularLocation>
</comment>
<dbReference type="PANTHER" id="PTHR12965">
    <property type="entry name" value="VACUOLAR PROTEIN SORTING 54"/>
    <property type="match status" value="1"/>
</dbReference>
<dbReference type="OrthoDB" id="10259024at2759"/>
<comment type="caution">
    <text evidence="7">The sequence shown here is derived from an EMBL/GenBank/DDBJ whole genome shotgun (WGS) entry which is preliminary data.</text>
</comment>
<evidence type="ECO:0000256" key="2">
    <source>
        <dbReference type="ARBA" id="ARBA00009150"/>
    </source>
</evidence>
<evidence type="ECO:0000313" key="8">
    <source>
        <dbReference type="Proteomes" id="UP000188320"/>
    </source>
</evidence>
<gene>
    <name evidence="7" type="ORF">AX774_g1049</name>
</gene>
<evidence type="ECO:0000256" key="6">
    <source>
        <dbReference type="ARBA" id="ARBA00023054"/>
    </source>
</evidence>
<evidence type="ECO:0000313" key="7">
    <source>
        <dbReference type="EMBL" id="OMH85398.1"/>
    </source>
</evidence>
<dbReference type="InterPro" id="IPR039745">
    <property type="entry name" value="Vps54"/>
</dbReference>